<dbReference type="SMART" id="SM00220">
    <property type="entry name" value="S_TKc"/>
    <property type="match status" value="1"/>
</dbReference>
<evidence type="ECO:0000313" key="3">
    <source>
        <dbReference type="Proteomes" id="UP001147148"/>
    </source>
</evidence>
<dbReference type="PROSITE" id="PS00109">
    <property type="entry name" value="PROTEIN_KINASE_TYR"/>
    <property type="match status" value="1"/>
</dbReference>
<dbReference type="InterPro" id="IPR057929">
    <property type="entry name" value="RamC_N"/>
</dbReference>
<comment type="caution">
    <text evidence="2">The sequence shown here is derived from an EMBL/GenBank/DDBJ whole genome shotgun (WGS) entry which is preliminary data.</text>
</comment>
<protein>
    <submittedName>
        <fullName evidence="2">Protein kinase</fullName>
    </submittedName>
</protein>
<gene>
    <name evidence="2" type="ORF">OL233_04525</name>
</gene>
<evidence type="ECO:0000313" key="2">
    <source>
        <dbReference type="EMBL" id="MDF0479548.1"/>
    </source>
</evidence>
<reference evidence="2" key="1">
    <citation type="submission" date="2022-10" db="EMBL/GenBank/DDBJ databases">
        <title>Vagococcus sp. isolated from poultry meat.</title>
        <authorList>
            <person name="Johansson P."/>
            <person name="Bjorkroth J."/>
        </authorList>
    </citation>
    <scope>NUCLEOTIDE SEQUENCE</scope>
    <source>
        <strain evidence="2">PNs007</strain>
    </source>
</reference>
<keyword evidence="2" id="KW-0808">Transferase</keyword>
<dbReference type="InterPro" id="IPR053235">
    <property type="entry name" value="Ser_Thr_kinase"/>
</dbReference>
<dbReference type="EMBL" id="JAPDSH010000002">
    <property type="protein sequence ID" value="MDF0479548.1"/>
    <property type="molecule type" value="Genomic_DNA"/>
</dbReference>
<dbReference type="GO" id="GO:0016301">
    <property type="term" value="F:kinase activity"/>
    <property type="evidence" value="ECO:0007669"/>
    <property type="project" value="UniProtKB-KW"/>
</dbReference>
<evidence type="ECO:0000259" key="1">
    <source>
        <dbReference type="PROSITE" id="PS50011"/>
    </source>
</evidence>
<dbReference type="SUPFAM" id="SSF56112">
    <property type="entry name" value="Protein kinase-like (PK-like)"/>
    <property type="match status" value="1"/>
</dbReference>
<proteinExistence type="predicted"/>
<keyword evidence="2" id="KW-0418">Kinase</keyword>
<name>A0ABT5X0L9_9ENTE</name>
<dbReference type="Proteomes" id="UP001147148">
    <property type="component" value="Unassembled WGS sequence"/>
</dbReference>
<sequence>MKSHIENRLKFLKLLEKNELYKTDDTHWTYRVKKQPTQKRGFKIHLSASIINAYEIAKIFLDLYTDSNVDFKIVSNLSLLELQNSSMYGFTQIGKFITIYPESNSQFIMLLNDLELVFKNQGASPIIPSDYNYLNSSVVYYRYGEFVKDESFTDKRVRMIPENIVVPIKDYYIERLHTIPNKYLVIDIIKKTSKGGVYKVLNLENNRFAILREATHLSNILINGEDSVNRLYHANENIYSLAYTSLVPKIINEFYVNTTYFSEEEYLVGITLDEYIKVNKPYKWFVRVLDAIKTMHKKNILHGDISYKNILINDETLHFIDFEYSVNFENISDKNNQQVVGTPGFYDSKLNNSSPYFYKDIWSAVCLLFWSEDFKYFEMISSKTYVDLIKNYEELVMGRLISNFRNMKYGVIYEKTFNYRYNSIEEVKEDFNKIE</sequence>
<dbReference type="RefSeq" id="WP_275471167.1">
    <property type="nucleotide sequence ID" value="NZ_JAPDSH010000002.1"/>
</dbReference>
<feature type="domain" description="Protein kinase" evidence="1">
    <location>
        <begin position="183"/>
        <end position="435"/>
    </location>
</feature>
<dbReference type="Pfam" id="PF00069">
    <property type="entry name" value="Pkinase"/>
    <property type="match status" value="1"/>
</dbReference>
<dbReference type="PROSITE" id="PS50011">
    <property type="entry name" value="PROTEIN_KINASE_DOM"/>
    <property type="match status" value="1"/>
</dbReference>
<dbReference type="Pfam" id="PF25816">
    <property type="entry name" value="RamC_N"/>
    <property type="match status" value="1"/>
</dbReference>
<dbReference type="PANTHER" id="PTHR24361">
    <property type="entry name" value="MITOGEN-ACTIVATED KINASE KINASE KINASE"/>
    <property type="match status" value="1"/>
</dbReference>
<organism evidence="2 3">
    <name type="scientific">Vagococcus proximus</name>
    <dbReference type="NCBI Taxonomy" id="2991417"/>
    <lineage>
        <taxon>Bacteria</taxon>
        <taxon>Bacillati</taxon>
        <taxon>Bacillota</taxon>
        <taxon>Bacilli</taxon>
        <taxon>Lactobacillales</taxon>
        <taxon>Enterococcaceae</taxon>
        <taxon>Vagococcus</taxon>
    </lineage>
</organism>
<accession>A0ABT5X0L9</accession>
<keyword evidence="3" id="KW-1185">Reference proteome</keyword>
<dbReference type="Gene3D" id="1.10.510.10">
    <property type="entry name" value="Transferase(Phosphotransferase) domain 1"/>
    <property type="match status" value="1"/>
</dbReference>
<dbReference type="InterPro" id="IPR000719">
    <property type="entry name" value="Prot_kinase_dom"/>
</dbReference>
<dbReference type="InterPro" id="IPR011009">
    <property type="entry name" value="Kinase-like_dom_sf"/>
</dbReference>
<dbReference type="InterPro" id="IPR008266">
    <property type="entry name" value="Tyr_kinase_AS"/>
</dbReference>